<sequence>MPAVDPFSAASKPLLPVDSLPSQPLQFAATLHHEEHLTGSSAVTNKLPRPRRQKEPTPANFPTPQYSHSRHTSEVSNVFSDLTLGSPGSRRGQIGDDDWMQAQVARCVDAAKADLDIADLPKVERSHESRPPRRLLPSSAHYKLAQTELPAVLRASLAPHHRPPQPRRAKKERTSPPLRELSWPAHLSPYDRSHGARQERS</sequence>
<proteinExistence type="predicted"/>
<reference evidence="2" key="2">
    <citation type="submission" date="2024-01" db="EMBL/GenBank/DDBJ databases">
        <title>Comparative genomics of Cryptococcus and Kwoniella reveals pathogenesis evolution and contrasting modes of karyotype evolution via chromosome fusion or intercentromeric recombination.</title>
        <authorList>
            <person name="Coelho M.A."/>
            <person name="David-Palma M."/>
            <person name="Shea T."/>
            <person name="Bowers K."/>
            <person name="McGinley-Smith S."/>
            <person name="Mohammad A.W."/>
            <person name="Gnirke A."/>
            <person name="Yurkov A.M."/>
            <person name="Nowrousian M."/>
            <person name="Sun S."/>
            <person name="Cuomo C.A."/>
            <person name="Heitman J."/>
        </authorList>
    </citation>
    <scope>NUCLEOTIDE SEQUENCE</scope>
    <source>
        <strain evidence="2">CBS 12478</strain>
    </source>
</reference>
<gene>
    <name evidence="2" type="ORF">CI109_106174</name>
</gene>
<accession>A0AAJ8LLR7</accession>
<feature type="compositionally biased region" description="Basic residues" evidence="1">
    <location>
        <begin position="159"/>
        <end position="171"/>
    </location>
</feature>
<evidence type="ECO:0000313" key="2">
    <source>
        <dbReference type="EMBL" id="WWD21688.1"/>
    </source>
</evidence>
<feature type="region of interest" description="Disordered" evidence="1">
    <location>
        <begin position="152"/>
        <end position="201"/>
    </location>
</feature>
<dbReference type="EMBL" id="CP144061">
    <property type="protein sequence ID" value="WWD21688.1"/>
    <property type="molecule type" value="Genomic_DNA"/>
</dbReference>
<name>A0AAJ8LLR7_9TREE</name>
<feature type="compositionally biased region" description="Basic and acidic residues" evidence="1">
    <location>
        <begin position="122"/>
        <end position="131"/>
    </location>
</feature>
<keyword evidence="3" id="KW-1185">Reference proteome</keyword>
<feature type="region of interest" description="Disordered" evidence="1">
    <location>
        <begin position="1"/>
        <end position="20"/>
    </location>
</feature>
<reference evidence="2" key="1">
    <citation type="submission" date="2017-08" db="EMBL/GenBank/DDBJ databases">
        <authorList>
            <person name="Cuomo C."/>
            <person name="Billmyre B."/>
            <person name="Heitman J."/>
        </authorList>
    </citation>
    <scope>NUCLEOTIDE SEQUENCE</scope>
    <source>
        <strain evidence="2">CBS 12478</strain>
    </source>
</reference>
<feature type="compositionally biased region" description="Basic and acidic residues" evidence="1">
    <location>
        <begin position="189"/>
        <end position="201"/>
    </location>
</feature>
<dbReference type="GeneID" id="43589080"/>
<organism evidence="2 3">
    <name type="scientific">Kwoniella shandongensis</name>
    <dbReference type="NCBI Taxonomy" id="1734106"/>
    <lineage>
        <taxon>Eukaryota</taxon>
        <taxon>Fungi</taxon>
        <taxon>Dikarya</taxon>
        <taxon>Basidiomycota</taxon>
        <taxon>Agaricomycotina</taxon>
        <taxon>Tremellomycetes</taxon>
        <taxon>Tremellales</taxon>
        <taxon>Cryptococcaceae</taxon>
        <taxon>Kwoniella</taxon>
    </lineage>
</organism>
<evidence type="ECO:0000313" key="3">
    <source>
        <dbReference type="Proteomes" id="UP000322225"/>
    </source>
</evidence>
<protein>
    <submittedName>
        <fullName evidence="2">Uncharacterized protein</fullName>
    </submittedName>
</protein>
<feature type="region of interest" description="Disordered" evidence="1">
    <location>
        <begin position="122"/>
        <end position="141"/>
    </location>
</feature>
<dbReference type="KEGG" id="ksn:43589080"/>
<dbReference type="Proteomes" id="UP000322225">
    <property type="component" value="Chromosome 11"/>
</dbReference>
<feature type="region of interest" description="Disordered" evidence="1">
    <location>
        <begin position="31"/>
        <end position="74"/>
    </location>
</feature>
<evidence type="ECO:0000256" key="1">
    <source>
        <dbReference type="SAM" id="MobiDB-lite"/>
    </source>
</evidence>
<dbReference type="AlphaFoldDB" id="A0AAJ8LLR7"/>
<dbReference type="RefSeq" id="XP_065823855.1">
    <property type="nucleotide sequence ID" value="XM_065967783.1"/>
</dbReference>